<dbReference type="Proteomes" id="UP001153678">
    <property type="component" value="Unassembled WGS sequence"/>
</dbReference>
<accession>A0A9W4T828</accession>
<feature type="chain" id="PRO_5040965625" evidence="1">
    <location>
        <begin position="23"/>
        <end position="62"/>
    </location>
</feature>
<proteinExistence type="predicted"/>
<feature type="non-terminal residue" evidence="2">
    <location>
        <position position="62"/>
    </location>
</feature>
<comment type="caution">
    <text evidence="2">The sequence shown here is derived from an EMBL/GenBank/DDBJ whole genome shotgun (WGS) entry which is preliminary data.</text>
</comment>
<dbReference type="EMBL" id="CAMKVN010013307">
    <property type="protein sequence ID" value="CAI2195936.1"/>
    <property type="molecule type" value="Genomic_DNA"/>
</dbReference>
<feature type="signal peptide" evidence="1">
    <location>
        <begin position="1"/>
        <end position="22"/>
    </location>
</feature>
<sequence length="62" mass="6944">GTAVILQLSELWLMLGCQELYCERIPLFHGRFSLVSHYFTLYGRTWAGTAVTPSALLRVIGS</sequence>
<protein>
    <submittedName>
        <fullName evidence="2">9541_t:CDS:1</fullName>
    </submittedName>
</protein>
<evidence type="ECO:0000256" key="1">
    <source>
        <dbReference type="SAM" id="SignalP"/>
    </source>
</evidence>
<evidence type="ECO:0000313" key="2">
    <source>
        <dbReference type="EMBL" id="CAI2195936.1"/>
    </source>
</evidence>
<dbReference type="AlphaFoldDB" id="A0A9W4T828"/>
<name>A0A9W4T828_9GLOM</name>
<keyword evidence="3" id="KW-1185">Reference proteome</keyword>
<reference evidence="2" key="1">
    <citation type="submission" date="2022-08" db="EMBL/GenBank/DDBJ databases">
        <authorList>
            <person name="Kallberg Y."/>
            <person name="Tangrot J."/>
            <person name="Rosling A."/>
        </authorList>
    </citation>
    <scope>NUCLEOTIDE SEQUENCE</scope>
    <source>
        <strain evidence="2">Wild A</strain>
    </source>
</reference>
<gene>
    <name evidence="2" type="ORF">FWILDA_LOCUS17326</name>
</gene>
<keyword evidence="1" id="KW-0732">Signal</keyword>
<evidence type="ECO:0000313" key="3">
    <source>
        <dbReference type="Proteomes" id="UP001153678"/>
    </source>
</evidence>
<organism evidence="2 3">
    <name type="scientific">Funneliformis geosporum</name>
    <dbReference type="NCBI Taxonomy" id="1117311"/>
    <lineage>
        <taxon>Eukaryota</taxon>
        <taxon>Fungi</taxon>
        <taxon>Fungi incertae sedis</taxon>
        <taxon>Mucoromycota</taxon>
        <taxon>Glomeromycotina</taxon>
        <taxon>Glomeromycetes</taxon>
        <taxon>Glomerales</taxon>
        <taxon>Glomeraceae</taxon>
        <taxon>Funneliformis</taxon>
    </lineage>
</organism>